<name>A0A937K0Y1_9BACT</name>
<dbReference type="GO" id="GO:0004644">
    <property type="term" value="F:phosphoribosylglycinamide formyltransferase activity"/>
    <property type="evidence" value="ECO:0007669"/>
    <property type="project" value="UniProtKB-UniRule"/>
</dbReference>
<dbReference type="GO" id="GO:0005829">
    <property type="term" value="C:cytosol"/>
    <property type="evidence" value="ECO:0007669"/>
    <property type="project" value="TreeGrafter"/>
</dbReference>
<gene>
    <name evidence="4 6" type="primary">purN</name>
    <name evidence="6" type="ORF">JL102_12010</name>
</gene>
<comment type="caution">
    <text evidence="6">The sequence shown here is derived from an EMBL/GenBank/DDBJ whole genome shotgun (WGS) entry which is preliminary data.</text>
</comment>
<accession>A0A937K0Y1</accession>
<dbReference type="RefSeq" id="WP_202244657.1">
    <property type="nucleotide sequence ID" value="NZ_JAESIY010000006.1"/>
</dbReference>
<protein>
    <recommendedName>
        <fullName evidence="4">Phosphoribosylglycinamide formyltransferase</fullName>
        <ecNumber evidence="4">2.1.2.2</ecNumber>
    </recommendedName>
    <alternativeName>
        <fullName evidence="4">5'-phosphoribosylglycinamide transformylase</fullName>
    </alternativeName>
    <alternativeName>
        <fullName evidence="4">GAR transformylase</fullName>
        <shortName evidence="4">GART</shortName>
    </alternativeName>
</protein>
<evidence type="ECO:0000313" key="6">
    <source>
        <dbReference type="EMBL" id="MBL3656861.1"/>
    </source>
</evidence>
<proteinExistence type="inferred from homology"/>
<dbReference type="EC" id="2.1.2.2" evidence="4"/>
<feature type="binding site" evidence="4">
    <location>
        <position position="58"/>
    </location>
    <ligand>
        <name>(6R)-10-formyltetrahydrofolate</name>
        <dbReference type="ChEBI" id="CHEBI:195366"/>
    </ligand>
</feature>
<comment type="caution">
    <text evidence="4">Lacks conserved residue(s) required for the propagation of feature annotation.</text>
</comment>
<dbReference type="PANTHER" id="PTHR43369:SF2">
    <property type="entry name" value="PHOSPHORIBOSYLGLYCINAMIDE FORMYLTRANSFERASE"/>
    <property type="match status" value="1"/>
</dbReference>
<comment type="pathway">
    <text evidence="1 4">Purine metabolism; IMP biosynthesis via de novo pathway; N(2)-formyl-N(1)-(5-phospho-D-ribosyl)glycinamide from N(1)-(5-phospho-D-ribosyl)glycinamide (10-formyl THF route): step 1/1.</text>
</comment>
<dbReference type="Pfam" id="PF00551">
    <property type="entry name" value="Formyl_trans_N"/>
    <property type="match status" value="1"/>
</dbReference>
<dbReference type="GO" id="GO:0006189">
    <property type="term" value="P:'de novo' IMP biosynthetic process"/>
    <property type="evidence" value="ECO:0007669"/>
    <property type="project" value="UniProtKB-UniRule"/>
</dbReference>
<feature type="domain" description="Formyl transferase N-terminal" evidence="5">
    <location>
        <begin position="3"/>
        <end position="182"/>
    </location>
</feature>
<dbReference type="InterPro" id="IPR004607">
    <property type="entry name" value="GART"/>
</dbReference>
<organism evidence="6 7">
    <name type="scientific">Fulvivirga sediminis</name>
    <dbReference type="NCBI Taxonomy" id="2803949"/>
    <lineage>
        <taxon>Bacteria</taxon>
        <taxon>Pseudomonadati</taxon>
        <taxon>Bacteroidota</taxon>
        <taxon>Cytophagia</taxon>
        <taxon>Cytophagales</taxon>
        <taxon>Fulvivirgaceae</taxon>
        <taxon>Fulvivirga</taxon>
    </lineage>
</organism>
<dbReference type="Gene3D" id="3.40.50.170">
    <property type="entry name" value="Formyl transferase, N-terminal domain"/>
    <property type="match status" value="1"/>
</dbReference>
<dbReference type="HAMAP" id="MF_01930">
    <property type="entry name" value="PurN"/>
    <property type="match status" value="1"/>
</dbReference>
<keyword evidence="2 4" id="KW-0808">Transferase</keyword>
<dbReference type="SUPFAM" id="SSF53328">
    <property type="entry name" value="Formyltransferase"/>
    <property type="match status" value="1"/>
</dbReference>
<dbReference type="CDD" id="cd08645">
    <property type="entry name" value="FMT_core_GART"/>
    <property type="match status" value="1"/>
</dbReference>
<reference evidence="6" key="1">
    <citation type="submission" date="2021-01" db="EMBL/GenBank/DDBJ databases">
        <title>Fulvivirga kasyanovii gen. nov., sp nov., a novel member of the phylum Bacteroidetes isolated from seawater in a mussel farm.</title>
        <authorList>
            <person name="Zhao L.-H."/>
            <person name="Wang Z.-J."/>
        </authorList>
    </citation>
    <scope>NUCLEOTIDE SEQUENCE</scope>
    <source>
        <strain evidence="6">2943</strain>
    </source>
</reference>
<sequence>MTRIAIFASGNGSNAQKIAEYFKDSSTVEIVLILSNKKDAYVLERADQLGIPSYVFTRSQFNNTHEVLDELKKNDVDFIVLAGFLLLIPEYLVDSYPEKIINIHPALLPSYGGKGMYGEKVHQAVCEAKEKETGITIHYVNNKYDDGEIIFQARVALNNNDTPEQVAQKVHRLEYEHYPKVIESVINN</sequence>
<evidence type="ECO:0000256" key="3">
    <source>
        <dbReference type="ARBA" id="ARBA00022755"/>
    </source>
</evidence>
<comment type="function">
    <text evidence="4">Catalyzes the transfer of a formyl group from 10-formyltetrahydrofolate to 5-phospho-ribosyl-glycinamide (GAR), producing 5-phospho-ribosyl-N-formylglycinamide (FGAR) and tetrahydrofolate.</text>
</comment>
<feature type="active site" description="Proton donor" evidence="4">
    <location>
        <position position="104"/>
    </location>
</feature>
<dbReference type="NCBIfam" id="TIGR00639">
    <property type="entry name" value="PurN"/>
    <property type="match status" value="1"/>
</dbReference>
<evidence type="ECO:0000256" key="1">
    <source>
        <dbReference type="ARBA" id="ARBA00005054"/>
    </source>
</evidence>
<dbReference type="InterPro" id="IPR036477">
    <property type="entry name" value="Formyl_transf_N_sf"/>
</dbReference>
<dbReference type="InterPro" id="IPR002376">
    <property type="entry name" value="Formyl_transf_N"/>
</dbReference>
<feature type="binding site" evidence="4">
    <location>
        <begin position="12"/>
        <end position="14"/>
    </location>
    <ligand>
        <name>N(1)-(5-phospho-beta-D-ribosyl)glycinamide</name>
        <dbReference type="ChEBI" id="CHEBI:143788"/>
    </ligand>
</feature>
<evidence type="ECO:0000256" key="4">
    <source>
        <dbReference type="HAMAP-Rule" id="MF_01930"/>
    </source>
</evidence>
<comment type="catalytic activity">
    <reaction evidence="4">
        <text>N(1)-(5-phospho-beta-D-ribosyl)glycinamide + (6R)-10-formyltetrahydrofolate = N(2)-formyl-N(1)-(5-phospho-beta-D-ribosyl)glycinamide + (6S)-5,6,7,8-tetrahydrofolate + H(+)</text>
        <dbReference type="Rhea" id="RHEA:15053"/>
        <dbReference type="ChEBI" id="CHEBI:15378"/>
        <dbReference type="ChEBI" id="CHEBI:57453"/>
        <dbReference type="ChEBI" id="CHEBI:143788"/>
        <dbReference type="ChEBI" id="CHEBI:147286"/>
        <dbReference type="ChEBI" id="CHEBI:195366"/>
        <dbReference type="EC" id="2.1.2.2"/>
    </reaction>
</comment>
<feature type="binding site" evidence="4">
    <location>
        <position position="102"/>
    </location>
    <ligand>
        <name>(6R)-10-formyltetrahydrofolate</name>
        <dbReference type="ChEBI" id="CHEBI:195366"/>
    </ligand>
</feature>
<evidence type="ECO:0000256" key="2">
    <source>
        <dbReference type="ARBA" id="ARBA00022679"/>
    </source>
</evidence>
<dbReference type="Proteomes" id="UP000659388">
    <property type="component" value="Unassembled WGS sequence"/>
</dbReference>
<keyword evidence="3 4" id="KW-0658">Purine biosynthesis</keyword>
<dbReference type="PANTHER" id="PTHR43369">
    <property type="entry name" value="PHOSPHORIBOSYLGLYCINAMIDE FORMYLTRANSFERASE"/>
    <property type="match status" value="1"/>
</dbReference>
<comment type="similarity">
    <text evidence="4">Belongs to the GART family.</text>
</comment>
<dbReference type="AlphaFoldDB" id="A0A937K0Y1"/>
<evidence type="ECO:0000313" key="7">
    <source>
        <dbReference type="Proteomes" id="UP000659388"/>
    </source>
</evidence>
<feature type="site" description="Raises pKa of active site His" evidence="4">
    <location>
        <position position="145"/>
    </location>
</feature>
<dbReference type="EMBL" id="JAESIY010000006">
    <property type="protein sequence ID" value="MBL3656861.1"/>
    <property type="molecule type" value="Genomic_DNA"/>
</dbReference>
<evidence type="ECO:0000259" key="5">
    <source>
        <dbReference type="Pfam" id="PF00551"/>
    </source>
</evidence>
<keyword evidence="7" id="KW-1185">Reference proteome</keyword>